<evidence type="ECO:0000313" key="8">
    <source>
        <dbReference type="Proteomes" id="UP000293289"/>
    </source>
</evidence>
<evidence type="ECO:0000256" key="5">
    <source>
        <dbReference type="ARBA" id="ARBA00022833"/>
    </source>
</evidence>
<dbReference type="InterPro" id="IPR036866">
    <property type="entry name" value="RibonucZ/Hydroxyglut_hydro"/>
</dbReference>
<evidence type="ECO:0000313" key="7">
    <source>
        <dbReference type="EMBL" id="RZS64359.1"/>
    </source>
</evidence>
<keyword evidence="8" id="KW-1185">Reference proteome</keyword>
<dbReference type="InterPro" id="IPR051013">
    <property type="entry name" value="MBL_superfamily_lactonases"/>
</dbReference>
<keyword evidence="4" id="KW-0378">Hydrolase</keyword>
<dbReference type="AlphaFoldDB" id="A0A4Q7MDE8"/>
<protein>
    <submittedName>
        <fullName evidence="7">Metallo-beta-lactamase superfamily protein</fullName>
    </submittedName>
</protein>
<accession>A0A4Q7MDE8</accession>
<proteinExistence type="inferred from homology"/>
<dbReference type="Proteomes" id="UP000293289">
    <property type="component" value="Unassembled WGS sequence"/>
</dbReference>
<dbReference type="OrthoDB" id="3196337at2"/>
<dbReference type="InterPro" id="IPR001279">
    <property type="entry name" value="Metallo-B-lactamas"/>
</dbReference>
<keyword evidence="3" id="KW-0479">Metal-binding</keyword>
<comment type="cofactor">
    <cofactor evidence="1">
        <name>Zn(2+)</name>
        <dbReference type="ChEBI" id="CHEBI:29105"/>
    </cofactor>
</comment>
<evidence type="ECO:0000256" key="4">
    <source>
        <dbReference type="ARBA" id="ARBA00022801"/>
    </source>
</evidence>
<dbReference type="PANTHER" id="PTHR42978">
    <property type="entry name" value="QUORUM-QUENCHING LACTONASE YTNP-RELATED-RELATED"/>
    <property type="match status" value="1"/>
</dbReference>
<comment type="caution">
    <text evidence="7">The sequence shown here is derived from an EMBL/GenBank/DDBJ whole genome shotgun (WGS) entry which is preliminary data.</text>
</comment>
<dbReference type="EMBL" id="SGWY01000003">
    <property type="protein sequence ID" value="RZS64359.1"/>
    <property type="molecule type" value="Genomic_DNA"/>
</dbReference>
<dbReference type="Pfam" id="PF00753">
    <property type="entry name" value="Lactamase_B"/>
    <property type="match status" value="1"/>
</dbReference>
<dbReference type="SMART" id="SM00849">
    <property type="entry name" value="Lactamase_B"/>
    <property type="match status" value="1"/>
</dbReference>
<dbReference type="CDD" id="cd07729">
    <property type="entry name" value="AHL_lactonase_MBL-fold"/>
    <property type="match status" value="1"/>
</dbReference>
<reference evidence="7 8" key="1">
    <citation type="submission" date="2019-02" db="EMBL/GenBank/DDBJ databases">
        <title>Genomic Encyclopedia of Type Strains, Phase IV (KMG-IV): sequencing the most valuable type-strain genomes for metagenomic binning, comparative biology and taxonomic classification.</title>
        <authorList>
            <person name="Goeker M."/>
        </authorList>
    </citation>
    <scope>NUCLEOTIDE SEQUENCE [LARGE SCALE GENOMIC DNA]</scope>
    <source>
        <strain evidence="7 8">DSM 43045</strain>
    </source>
</reference>
<name>A0A4Q7MDE8_9MICO</name>
<evidence type="ECO:0000256" key="1">
    <source>
        <dbReference type="ARBA" id="ARBA00001947"/>
    </source>
</evidence>
<sequence length="290" mass="31694">MTPIRRISVLSTGSVQIRPQHVESNGTPLMWWLNTSTKWTAPRPINVYVIEHEEGLVLFDTGQDRRSVTDPDYFPKGFAGHIYARLAKFDVPAEGTLSEGLRGLGYRIDDVRTAVLSHLHQDHIGGLPELAATAAEIVVSAADWAEIAKPRAVFAGLLEQHIDLPGLRWTKVTPRSVDDPSIAPFTAAYDLFDDGSLVLVPTPGHTPGSLSLLLRQPGMPPMLFVGDLTYDVKLLEEERIPGVGHRAGLLESTRAVNALNRRHPDLLILAAHDPAAAPMLRRALVGRVTS</sequence>
<dbReference type="SUPFAM" id="SSF56281">
    <property type="entry name" value="Metallo-hydrolase/oxidoreductase"/>
    <property type="match status" value="1"/>
</dbReference>
<evidence type="ECO:0000259" key="6">
    <source>
        <dbReference type="SMART" id="SM00849"/>
    </source>
</evidence>
<dbReference type="GO" id="GO:0046872">
    <property type="term" value="F:metal ion binding"/>
    <property type="evidence" value="ECO:0007669"/>
    <property type="project" value="UniProtKB-KW"/>
</dbReference>
<dbReference type="Gene3D" id="3.60.15.10">
    <property type="entry name" value="Ribonuclease Z/Hydroxyacylglutathione hydrolase-like"/>
    <property type="match status" value="1"/>
</dbReference>
<dbReference type="PANTHER" id="PTHR42978:SF2">
    <property type="entry name" value="102 KBASES UNSTABLE REGION: FROM 1 TO 119443"/>
    <property type="match status" value="1"/>
</dbReference>
<dbReference type="GO" id="GO:0016787">
    <property type="term" value="F:hydrolase activity"/>
    <property type="evidence" value="ECO:0007669"/>
    <property type="project" value="UniProtKB-KW"/>
</dbReference>
<comment type="similarity">
    <text evidence="2">Belongs to the metallo-beta-lactamase superfamily.</text>
</comment>
<evidence type="ECO:0000256" key="2">
    <source>
        <dbReference type="ARBA" id="ARBA00007749"/>
    </source>
</evidence>
<evidence type="ECO:0000256" key="3">
    <source>
        <dbReference type="ARBA" id="ARBA00022723"/>
    </source>
</evidence>
<dbReference type="RefSeq" id="WP_130353600.1">
    <property type="nucleotide sequence ID" value="NZ_SGWY01000003.1"/>
</dbReference>
<organism evidence="7 8">
    <name type="scientific">Agromyces ramosus</name>
    <dbReference type="NCBI Taxonomy" id="33879"/>
    <lineage>
        <taxon>Bacteria</taxon>
        <taxon>Bacillati</taxon>
        <taxon>Actinomycetota</taxon>
        <taxon>Actinomycetes</taxon>
        <taxon>Micrococcales</taxon>
        <taxon>Microbacteriaceae</taxon>
        <taxon>Agromyces</taxon>
    </lineage>
</organism>
<feature type="domain" description="Metallo-beta-lactamase" evidence="6">
    <location>
        <begin position="44"/>
        <end position="272"/>
    </location>
</feature>
<keyword evidence="5" id="KW-0862">Zinc</keyword>
<gene>
    <name evidence="7" type="ORF">EV187_2744</name>
</gene>